<sequence>MVDDQLLSIRHIRSIIDRNEVCQNRCQQAVIALLVLRKRRCKKIDHNLLGTVAQIVWETRGTKVWKPE</sequence>
<organism evidence="1">
    <name type="scientific">viral metagenome</name>
    <dbReference type="NCBI Taxonomy" id="1070528"/>
    <lineage>
        <taxon>unclassified sequences</taxon>
        <taxon>metagenomes</taxon>
        <taxon>organismal metagenomes</taxon>
    </lineage>
</organism>
<name>A0A6C0CJA4_9ZZZZ</name>
<evidence type="ECO:0000313" key="1">
    <source>
        <dbReference type="EMBL" id="QHT03625.1"/>
    </source>
</evidence>
<dbReference type="AlphaFoldDB" id="A0A6C0CJA4"/>
<proteinExistence type="predicted"/>
<dbReference type="EMBL" id="MN739414">
    <property type="protein sequence ID" value="QHT03625.1"/>
    <property type="molecule type" value="Genomic_DNA"/>
</dbReference>
<accession>A0A6C0CJA4</accession>
<reference evidence="1" key="1">
    <citation type="journal article" date="2020" name="Nature">
        <title>Giant virus diversity and host interactions through global metagenomics.</title>
        <authorList>
            <person name="Schulz F."/>
            <person name="Roux S."/>
            <person name="Paez-Espino D."/>
            <person name="Jungbluth S."/>
            <person name="Walsh D.A."/>
            <person name="Denef V.J."/>
            <person name="McMahon K.D."/>
            <person name="Konstantinidis K.T."/>
            <person name="Eloe-Fadrosh E.A."/>
            <person name="Kyrpides N.C."/>
            <person name="Woyke T."/>
        </authorList>
    </citation>
    <scope>NUCLEOTIDE SEQUENCE</scope>
    <source>
        <strain evidence="1">GVMAG-M-3300021079-18</strain>
    </source>
</reference>
<protein>
    <submittedName>
        <fullName evidence="1">Uncharacterized protein</fullName>
    </submittedName>
</protein>